<protein>
    <submittedName>
        <fullName evidence="2">Uncharacterized protein</fullName>
    </submittedName>
</protein>
<feature type="transmembrane region" description="Helical" evidence="1">
    <location>
        <begin position="12"/>
        <end position="29"/>
    </location>
</feature>
<dbReference type="Proteomes" id="UP001642360">
    <property type="component" value="Unassembled WGS sequence"/>
</dbReference>
<proteinExistence type="predicted"/>
<keyword evidence="3" id="KW-1185">Reference proteome</keyword>
<gene>
    <name evidence="2" type="ORF">ILEXP_LOCUS9247</name>
</gene>
<sequence>MVVIGCKEEVYLSFAISMLMVFYLFLIVLESPWSNGGLSWLPQDSCFPVSTKRLSSVIDCNVSSIKGEECYSSGGLLH</sequence>
<keyword evidence="1" id="KW-1133">Transmembrane helix</keyword>
<comment type="caution">
    <text evidence="2">The sequence shown here is derived from an EMBL/GenBank/DDBJ whole genome shotgun (WGS) entry which is preliminary data.</text>
</comment>
<name>A0ABC8RF65_9AQUA</name>
<keyword evidence="1" id="KW-0812">Transmembrane</keyword>
<evidence type="ECO:0000313" key="2">
    <source>
        <dbReference type="EMBL" id="CAK9141654.1"/>
    </source>
</evidence>
<keyword evidence="1" id="KW-0472">Membrane</keyword>
<reference evidence="2 3" key="1">
    <citation type="submission" date="2024-02" db="EMBL/GenBank/DDBJ databases">
        <authorList>
            <person name="Vignale AGUSTIN F."/>
            <person name="Sosa J E."/>
            <person name="Modenutti C."/>
        </authorList>
    </citation>
    <scope>NUCLEOTIDE SEQUENCE [LARGE SCALE GENOMIC DNA]</scope>
</reference>
<dbReference type="AlphaFoldDB" id="A0ABC8RF65"/>
<organism evidence="2 3">
    <name type="scientific">Ilex paraguariensis</name>
    <name type="common">yerba mate</name>
    <dbReference type="NCBI Taxonomy" id="185542"/>
    <lineage>
        <taxon>Eukaryota</taxon>
        <taxon>Viridiplantae</taxon>
        <taxon>Streptophyta</taxon>
        <taxon>Embryophyta</taxon>
        <taxon>Tracheophyta</taxon>
        <taxon>Spermatophyta</taxon>
        <taxon>Magnoliopsida</taxon>
        <taxon>eudicotyledons</taxon>
        <taxon>Gunneridae</taxon>
        <taxon>Pentapetalae</taxon>
        <taxon>asterids</taxon>
        <taxon>campanulids</taxon>
        <taxon>Aquifoliales</taxon>
        <taxon>Aquifoliaceae</taxon>
        <taxon>Ilex</taxon>
    </lineage>
</organism>
<evidence type="ECO:0000256" key="1">
    <source>
        <dbReference type="SAM" id="Phobius"/>
    </source>
</evidence>
<dbReference type="EMBL" id="CAUOFW020001158">
    <property type="protein sequence ID" value="CAK9141654.1"/>
    <property type="molecule type" value="Genomic_DNA"/>
</dbReference>
<evidence type="ECO:0000313" key="3">
    <source>
        <dbReference type="Proteomes" id="UP001642360"/>
    </source>
</evidence>
<accession>A0ABC8RF65</accession>